<dbReference type="EMBL" id="OX596091">
    <property type="protein sequence ID" value="CAN0555600.1"/>
    <property type="molecule type" value="Genomic_DNA"/>
</dbReference>
<evidence type="ECO:0000313" key="1">
    <source>
        <dbReference type="EMBL" id="CAN0555600.1"/>
    </source>
</evidence>
<name>A0AC60A4M4_RANTA</name>
<sequence>MGPGVQEGAGPRVCSEKSNFSAGMLFKAPPPTPLLVKSRLRAPDGPLAPAHSPTVMNDGHPSVHGHSTQKGEQPAGHSTCQLHGGAPAASATSMTLWNQAQTDIAPCLRPLYTA</sequence>
<organism evidence="1 2">
    <name type="scientific">Rangifer tarandus platyrhynchus</name>
    <name type="common">Svalbard reindeer</name>
    <dbReference type="NCBI Taxonomy" id="3082113"/>
    <lineage>
        <taxon>Eukaryota</taxon>
        <taxon>Metazoa</taxon>
        <taxon>Chordata</taxon>
        <taxon>Craniata</taxon>
        <taxon>Vertebrata</taxon>
        <taxon>Euteleostomi</taxon>
        <taxon>Mammalia</taxon>
        <taxon>Eutheria</taxon>
        <taxon>Laurasiatheria</taxon>
        <taxon>Artiodactyla</taxon>
        <taxon>Ruminantia</taxon>
        <taxon>Pecora</taxon>
        <taxon>Cervidae</taxon>
        <taxon>Odocoileinae</taxon>
        <taxon>Rangifer</taxon>
    </lineage>
</organism>
<reference evidence="1" key="1">
    <citation type="submission" date="2023-05" db="EMBL/GenBank/DDBJ databases">
        <authorList>
            <consortium name="ELIXIR-Norway"/>
        </authorList>
    </citation>
    <scope>NUCLEOTIDE SEQUENCE</scope>
</reference>
<evidence type="ECO:0000313" key="2">
    <source>
        <dbReference type="Proteomes" id="UP001162501"/>
    </source>
</evidence>
<accession>A0AC60A4M4</accession>
<protein>
    <submittedName>
        <fullName evidence="1">Uncharacterized protein</fullName>
    </submittedName>
</protein>
<reference evidence="1" key="2">
    <citation type="submission" date="2025-03" db="EMBL/GenBank/DDBJ databases">
        <authorList>
            <consortium name="ELIXIR-Norway"/>
            <consortium name="Elixir Norway"/>
        </authorList>
    </citation>
    <scope>NUCLEOTIDE SEQUENCE</scope>
</reference>
<dbReference type="Proteomes" id="UP001162501">
    <property type="component" value="Chromosome 7"/>
</dbReference>
<proteinExistence type="predicted"/>
<gene>
    <name evidence="1" type="ORF">MRATA1EN22A_LOCUS26851</name>
</gene>